<keyword evidence="3" id="KW-0732">Signal</keyword>
<evidence type="ECO:0000256" key="6">
    <source>
        <dbReference type="ARBA" id="ARBA00023157"/>
    </source>
</evidence>
<name>A0A8C6WF89_9GOBI</name>
<evidence type="ECO:0000256" key="5">
    <source>
        <dbReference type="ARBA" id="ARBA00023136"/>
    </source>
</evidence>
<evidence type="ECO:0000313" key="10">
    <source>
        <dbReference type="Proteomes" id="UP000694523"/>
    </source>
</evidence>
<keyword evidence="4 8" id="KW-1133">Transmembrane helix</keyword>
<keyword evidence="7" id="KW-0675">Receptor</keyword>
<evidence type="ECO:0000256" key="8">
    <source>
        <dbReference type="SAM" id="Phobius"/>
    </source>
</evidence>
<evidence type="ECO:0000313" key="9">
    <source>
        <dbReference type="Ensembl" id="ENSNMLP00000002548.1"/>
    </source>
</evidence>
<dbReference type="Ensembl" id="ENSNMLT00000002930.1">
    <property type="protein sequence ID" value="ENSNMLP00000002548.1"/>
    <property type="gene ID" value="ENSNMLG00000001873.1"/>
</dbReference>
<feature type="transmembrane region" description="Helical" evidence="8">
    <location>
        <begin position="181"/>
        <end position="201"/>
    </location>
</feature>
<dbReference type="GO" id="GO:0016064">
    <property type="term" value="P:immunoglobulin mediated immune response"/>
    <property type="evidence" value="ECO:0007669"/>
    <property type="project" value="TreeGrafter"/>
</dbReference>
<dbReference type="SUPFAM" id="SSF49265">
    <property type="entry name" value="Fibronectin type III"/>
    <property type="match status" value="1"/>
</dbReference>
<protein>
    <submittedName>
        <fullName evidence="9">Interleukin 2 receptor, beta</fullName>
    </submittedName>
</protein>
<evidence type="ECO:0000256" key="7">
    <source>
        <dbReference type="ARBA" id="ARBA00023170"/>
    </source>
</evidence>
<evidence type="ECO:0000256" key="3">
    <source>
        <dbReference type="ARBA" id="ARBA00022729"/>
    </source>
</evidence>
<comment type="subcellular location">
    <subcellularLocation>
        <location evidence="1">Membrane</location>
        <topology evidence="1">Single-pass membrane protein</topology>
    </subcellularLocation>
</comment>
<keyword evidence="5 8" id="KW-0472">Membrane</keyword>
<dbReference type="GO" id="GO:0009897">
    <property type="term" value="C:external side of plasma membrane"/>
    <property type="evidence" value="ECO:0007669"/>
    <property type="project" value="TreeGrafter"/>
</dbReference>
<dbReference type="GO" id="GO:0004896">
    <property type="term" value="F:cytokine receptor activity"/>
    <property type="evidence" value="ECO:0007669"/>
    <property type="project" value="TreeGrafter"/>
</dbReference>
<dbReference type="Gene3D" id="2.60.40.10">
    <property type="entry name" value="Immunoglobulins"/>
    <property type="match status" value="1"/>
</dbReference>
<dbReference type="AlphaFoldDB" id="A0A8C6WF89"/>
<accession>A0A8C6WF89</accession>
<evidence type="ECO:0000256" key="1">
    <source>
        <dbReference type="ARBA" id="ARBA00004167"/>
    </source>
</evidence>
<dbReference type="InterPro" id="IPR013783">
    <property type="entry name" value="Ig-like_fold"/>
</dbReference>
<dbReference type="PANTHER" id="PTHR23037">
    <property type="entry name" value="CYTOKINE RECEPTOR"/>
    <property type="match status" value="1"/>
</dbReference>
<dbReference type="PANTHER" id="PTHR23037:SF22">
    <property type="entry name" value="CYTOKINE RECEPTOR COMMON SUBUNIT BETA"/>
    <property type="match status" value="1"/>
</dbReference>
<sequence length="448" mass="49316">NVTCTWRHAAFSPSSDCRLSGVQVAYAIENSRRPFNIYETLPNISVRCNNTLVETILNYSPLNHIKMQPPGTPNVSSSANVTRISWSPGSPRSKYIKSFHFQVQIKHAHQSWNVSAFNFSSEPTQVPEMAIWRKLTGHLQVQVRVKPDRRDGSHWSHWSPITSWVAHDEEAPSEKEEGGRYICVVLCILLAILNSTVTFYFNGINPVPNPSKYFRSLHSVNGGNLKKWLNPVSVSDSFFVSRPCEEISAVEVCEAWDVVPASSPCSTSALLHSSSGDNPHSSGSSSCFSNMGYFMSSDNSSSSRTRTSPYFSYPDNARVRTGNFSSLCSLQREPQSPDSGFGIGRLEDQDMECLDDNQNSPLLLRLPLSVSSFSPAPPSFPSDANLVFDNQGLEEDAPTVASPALSGNLSAWPVAEPMCRASSLPVDTSKSGYLTLKELQTTFSNKSI</sequence>
<organism evidence="9 10">
    <name type="scientific">Neogobius melanostomus</name>
    <name type="common">round goby</name>
    <dbReference type="NCBI Taxonomy" id="47308"/>
    <lineage>
        <taxon>Eukaryota</taxon>
        <taxon>Metazoa</taxon>
        <taxon>Chordata</taxon>
        <taxon>Craniata</taxon>
        <taxon>Vertebrata</taxon>
        <taxon>Euteleostomi</taxon>
        <taxon>Actinopterygii</taxon>
        <taxon>Neopterygii</taxon>
        <taxon>Teleostei</taxon>
        <taxon>Neoteleostei</taxon>
        <taxon>Acanthomorphata</taxon>
        <taxon>Gobiaria</taxon>
        <taxon>Gobiiformes</taxon>
        <taxon>Gobioidei</taxon>
        <taxon>Gobiidae</taxon>
        <taxon>Benthophilinae</taxon>
        <taxon>Neogobiini</taxon>
        <taxon>Neogobius</taxon>
    </lineage>
</organism>
<dbReference type="Proteomes" id="UP000694523">
    <property type="component" value="Unplaced"/>
</dbReference>
<proteinExistence type="predicted"/>
<keyword evidence="10" id="KW-1185">Reference proteome</keyword>
<keyword evidence="6" id="KW-1015">Disulfide bond</keyword>
<evidence type="ECO:0000256" key="2">
    <source>
        <dbReference type="ARBA" id="ARBA00022692"/>
    </source>
</evidence>
<keyword evidence="2 8" id="KW-0812">Transmembrane</keyword>
<evidence type="ECO:0000256" key="4">
    <source>
        <dbReference type="ARBA" id="ARBA00022989"/>
    </source>
</evidence>
<reference evidence="9" key="1">
    <citation type="submission" date="2025-08" db="UniProtKB">
        <authorList>
            <consortium name="Ensembl"/>
        </authorList>
    </citation>
    <scope>IDENTIFICATION</scope>
</reference>
<reference evidence="9" key="2">
    <citation type="submission" date="2025-09" db="UniProtKB">
        <authorList>
            <consortium name="Ensembl"/>
        </authorList>
    </citation>
    <scope>IDENTIFICATION</scope>
</reference>
<dbReference type="InterPro" id="IPR036116">
    <property type="entry name" value="FN3_sf"/>
</dbReference>